<dbReference type="RefSeq" id="XP_043185894.1">
    <property type="nucleotide sequence ID" value="XM_043330549.1"/>
</dbReference>
<dbReference type="InterPro" id="IPR036875">
    <property type="entry name" value="Znf_CCHC_sf"/>
</dbReference>
<dbReference type="GO" id="GO:0003676">
    <property type="term" value="F:nucleic acid binding"/>
    <property type="evidence" value="ECO:0007669"/>
    <property type="project" value="InterPro"/>
</dbReference>
<dbReference type="KEGG" id="rsx:RhiXN_10733"/>
<evidence type="ECO:0000259" key="4">
    <source>
        <dbReference type="PROSITE" id="PS50158"/>
    </source>
</evidence>
<dbReference type="AlphaFoldDB" id="A0A8H8P7C9"/>
<dbReference type="EMBL" id="CP059671">
    <property type="protein sequence ID" value="QRW25657.1"/>
    <property type="molecule type" value="Genomic_DNA"/>
</dbReference>
<dbReference type="InterPro" id="IPR016197">
    <property type="entry name" value="Chromo-like_dom_sf"/>
</dbReference>
<evidence type="ECO:0000256" key="1">
    <source>
        <dbReference type="ARBA" id="ARBA00022664"/>
    </source>
</evidence>
<dbReference type="InterPro" id="IPR001878">
    <property type="entry name" value="Znf_CCHC"/>
</dbReference>
<feature type="compositionally biased region" description="Polar residues" evidence="3">
    <location>
        <begin position="1013"/>
        <end position="1034"/>
    </location>
</feature>
<dbReference type="SUPFAM" id="SSF54160">
    <property type="entry name" value="Chromo domain-like"/>
    <property type="match status" value="1"/>
</dbReference>
<evidence type="ECO:0000313" key="5">
    <source>
        <dbReference type="EMBL" id="QRW25657.1"/>
    </source>
</evidence>
<feature type="domain" description="CCHC-type" evidence="4">
    <location>
        <begin position="368"/>
        <end position="384"/>
    </location>
</feature>
<reference evidence="5" key="1">
    <citation type="submission" date="2020-05" db="EMBL/GenBank/DDBJ databases">
        <title>Evolutionary and genomic comparisons of hybrid uninucleate and nonhybrid Rhizoctonia fungi.</title>
        <authorList>
            <person name="Li C."/>
            <person name="Chen X."/>
        </authorList>
    </citation>
    <scope>NUCLEOTIDE SEQUENCE</scope>
    <source>
        <strain evidence="5">AG-1 IA</strain>
    </source>
</reference>
<feature type="compositionally biased region" description="Basic and acidic residues" evidence="3">
    <location>
        <begin position="981"/>
        <end position="1012"/>
    </location>
</feature>
<dbReference type="GeneID" id="67033012"/>
<dbReference type="GO" id="GO:0006397">
    <property type="term" value="P:mRNA processing"/>
    <property type="evidence" value="ECO:0007669"/>
    <property type="project" value="UniProtKB-KW"/>
</dbReference>
<feature type="region of interest" description="Disordered" evidence="3">
    <location>
        <begin position="972"/>
        <end position="1054"/>
    </location>
</feature>
<evidence type="ECO:0000256" key="3">
    <source>
        <dbReference type="SAM" id="MobiDB-lite"/>
    </source>
</evidence>
<dbReference type="InterPro" id="IPR021109">
    <property type="entry name" value="Peptidase_aspartic_dom_sf"/>
</dbReference>
<dbReference type="PROSITE" id="PS50158">
    <property type="entry name" value="ZF_CCHC"/>
    <property type="match status" value="1"/>
</dbReference>
<dbReference type="Proteomes" id="UP000650533">
    <property type="component" value="Chromosome 14"/>
</dbReference>
<sequence length="1081" mass="122884">MPVQAKEKGKEPITPKNKSRVQATLGLPMSQLEGKRKYTHTPAPNTVTAKNRGLPTGGYLHDRLTNPTKELVAANGNPSDSSESSSSSDSNNDFNNMSPHKLAKYIKKLKKKNKERKEKEKLRKLQLSGFKTKLPTTYNGLNDFDTFKQFVYEVETWQEDTGFKDYEAVRHVKSFLKDKAASYYMLHVAPDVTQYTLTLVFQGLFDYCFPPDSQARIRRKFNNMTQSDRGFRDFYRKLCKIQRRLADINNKSIAVQMWEGAHSYIRIEWAKNGYLAEHNLPEELEELAIRFETAEKICQTEENQTNDRRDQSTYKGKRPDYRKPREGKRNGNTPRQDKPHVSTDKSPRKEKVPRLLPEKFAEYCAAGKCTFCHEIGHIAKDCPKQNFAKPKGISTSAVSFARIHELETATRESKSLYAISLDPGDNNKIVCDTQTLNTYAIKKETLPSMEWNTSKPRDKERKVPRPIILKVLINGNPARALLNSRSHGDFVSTTLVDQLKLKKTRLAKPIGLQMAVLGSKSSINWCANALFQYQGIEEDRPFDVMNIENYDLILGTPFLYQFKVTFGLNPPNVLIGSKRAVPLQGGTVTKIALLAAELLEDEIEKVRAQLSDACKDLFKTAAETPLPPLRVINHRIPLINNNKPLPWRLSKCPEKLRDQWEKKRNAYVQTGRWRFATGKNATPMLFLTKKSADGFPARAGNPTVSLTDAPKEWAVRAILQHAGKGKETQYEVLWANQSRTWEDYCDIKHLVALDEYLKLQGVNSVLNLPWTAEYGIEEQEFGNELKENDIKTTESKVQVNSIAFNNILDNIIHCRNMSRTNTSIKQQSIYLFTAGKLVDCGVYCANLFCVSHGSLDTAGSEPPKYQEFRSMLHTIWEQGSNTITPSNPAVEMLTTSMNKLAIALGQAKQVAQQKGVPANETTQRYPVRPRHQGRPIQRAYIQARPPINAPKGPKAHRNPLIDRIGARVSLYKRHRTRGGARRREWREKWRNEKAKEQGKENRDTKGDGEEKQTNAYRKSTEETSGPSSGHSNNKVDGGVTGTVPDIPKRENYTCPIHANKTKEVINDKDWDWDRFANSEAN</sequence>
<evidence type="ECO:0000313" key="6">
    <source>
        <dbReference type="Proteomes" id="UP000650533"/>
    </source>
</evidence>
<accession>A0A8H8P7C9</accession>
<feature type="compositionally biased region" description="Basic and acidic residues" evidence="3">
    <location>
        <begin position="1"/>
        <end position="13"/>
    </location>
</feature>
<keyword evidence="1" id="KW-0507">mRNA processing</keyword>
<proteinExistence type="predicted"/>
<dbReference type="GO" id="GO:0008270">
    <property type="term" value="F:zinc ion binding"/>
    <property type="evidence" value="ECO:0007669"/>
    <property type="project" value="UniProtKB-KW"/>
</dbReference>
<keyword evidence="2" id="KW-0862">Zinc</keyword>
<name>A0A8H8P7C9_9AGAM</name>
<organism evidence="5 6">
    <name type="scientific">Rhizoctonia solani</name>
    <dbReference type="NCBI Taxonomy" id="456999"/>
    <lineage>
        <taxon>Eukaryota</taxon>
        <taxon>Fungi</taxon>
        <taxon>Dikarya</taxon>
        <taxon>Basidiomycota</taxon>
        <taxon>Agaricomycotina</taxon>
        <taxon>Agaricomycetes</taxon>
        <taxon>Cantharellales</taxon>
        <taxon>Ceratobasidiaceae</taxon>
        <taxon>Rhizoctonia</taxon>
    </lineage>
</organism>
<gene>
    <name evidence="5" type="ORF">RhiXN_10733</name>
</gene>
<evidence type="ECO:0000256" key="2">
    <source>
        <dbReference type="PROSITE-ProRule" id="PRU00047"/>
    </source>
</evidence>
<keyword evidence="2" id="KW-0863">Zinc-finger</keyword>
<dbReference type="Gene3D" id="2.40.70.10">
    <property type="entry name" value="Acid Proteases"/>
    <property type="match status" value="1"/>
</dbReference>
<feature type="compositionally biased region" description="Low complexity" evidence="3">
    <location>
        <begin position="75"/>
        <end position="98"/>
    </location>
</feature>
<keyword evidence="2" id="KW-0479">Metal-binding</keyword>
<dbReference type="SMART" id="SM00343">
    <property type="entry name" value="ZnF_C2HC"/>
    <property type="match status" value="1"/>
</dbReference>
<feature type="region of interest" description="Disordered" evidence="3">
    <location>
        <begin position="300"/>
        <end position="352"/>
    </location>
</feature>
<feature type="region of interest" description="Disordered" evidence="3">
    <location>
        <begin position="1"/>
        <end position="98"/>
    </location>
</feature>
<protein>
    <submittedName>
        <fullName evidence="5">Transposon Ty3-I Gag-Pol polyprotein</fullName>
    </submittedName>
</protein>
<dbReference type="Pfam" id="PF08284">
    <property type="entry name" value="RVP_2"/>
    <property type="match status" value="1"/>
</dbReference>
<dbReference type="CDD" id="cd00303">
    <property type="entry name" value="retropepsin_like"/>
    <property type="match status" value="1"/>
</dbReference>
<dbReference type="SUPFAM" id="SSF57756">
    <property type="entry name" value="Retrovirus zinc finger-like domains"/>
    <property type="match status" value="1"/>
</dbReference>